<dbReference type="EMBL" id="JAHCVJ010000005">
    <property type="protein sequence ID" value="MBT0665322.1"/>
    <property type="molecule type" value="Genomic_DNA"/>
</dbReference>
<comment type="caution">
    <text evidence="1">The sequence shown here is derived from an EMBL/GenBank/DDBJ whole genome shotgun (WGS) entry which is preliminary data.</text>
</comment>
<evidence type="ECO:0000313" key="2">
    <source>
        <dbReference type="Proteomes" id="UP000811899"/>
    </source>
</evidence>
<gene>
    <name evidence="1" type="ORF">KI809_13530</name>
</gene>
<name>A0AAW4L6Z5_9BACT</name>
<accession>A0AAW4L6Z5</accession>
<dbReference type="Proteomes" id="UP000811899">
    <property type="component" value="Unassembled WGS sequence"/>
</dbReference>
<sequence>MISHSELRITWVKPDIEEELWEFSRHPAKQEYYQRHAIDWPEIVAASDNGQLLPYHRSAELGQIKVALSYHSYEDYSRYLAKAKRGYRLNYAKMENDLQRHGELTLKAPIVLAMADDGLLFSGYRRLCLAWNYGIVPYVWLITLNTANRRQPTGSEH</sequence>
<keyword evidence="2" id="KW-1185">Reference proteome</keyword>
<evidence type="ECO:0000313" key="1">
    <source>
        <dbReference type="EMBL" id="MBT0665322.1"/>
    </source>
</evidence>
<reference evidence="1 2" key="1">
    <citation type="submission" date="2021-05" db="EMBL/GenBank/DDBJ databases">
        <title>The draft genome of Geobacter pelophilus DSM 12255.</title>
        <authorList>
            <person name="Xu Z."/>
            <person name="Masuda Y."/>
            <person name="Itoh H."/>
            <person name="Senoo K."/>
        </authorList>
    </citation>
    <scope>NUCLEOTIDE SEQUENCE [LARGE SCALE GENOMIC DNA]</scope>
    <source>
        <strain evidence="1 2">DSM 12255</strain>
    </source>
</reference>
<dbReference type="RefSeq" id="WP_214172092.1">
    <property type="nucleotide sequence ID" value="NZ_JAHCVJ010000005.1"/>
</dbReference>
<dbReference type="AlphaFoldDB" id="A0AAW4L6Z5"/>
<proteinExistence type="predicted"/>
<organism evidence="1 2">
    <name type="scientific">Geoanaerobacter pelophilus</name>
    <dbReference type="NCBI Taxonomy" id="60036"/>
    <lineage>
        <taxon>Bacteria</taxon>
        <taxon>Pseudomonadati</taxon>
        <taxon>Thermodesulfobacteriota</taxon>
        <taxon>Desulfuromonadia</taxon>
        <taxon>Geobacterales</taxon>
        <taxon>Geobacteraceae</taxon>
        <taxon>Geoanaerobacter</taxon>
    </lineage>
</organism>
<protein>
    <submittedName>
        <fullName evidence="1">Uncharacterized protein</fullName>
    </submittedName>
</protein>